<evidence type="ECO:0000313" key="2">
    <source>
        <dbReference type="Proteomes" id="UP001189624"/>
    </source>
</evidence>
<dbReference type="Gramene" id="rna-AYBTSS11_LOCUS6606">
    <property type="protein sequence ID" value="CAJ1933885.1"/>
    <property type="gene ID" value="gene-AYBTSS11_LOCUS6606"/>
</dbReference>
<accession>A0AA86V5N8</accession>
<name>A0AA86V5N8_9FABA</name>
<dbReference type="Proteomes" id="UP001189624">
    <property type="component" value="Chromosome 2"/>
</dbReference>
<reference evidence="1" key="1">
    <citation type="submission" date="2023-10" db="EMBL/GenBank/DDBJ databases">
        <authorList>
            <person name="Domelevo Entfellner J.-B."/>
        </authorList>
    </citation>
    <scope>NUCLEOTIDE SEQUENCE</scope>
</reference>
<protein>
    <submittedName>
        <fullName evidence="1">Uncharacterized protein</fullName>
    </submittedName>
</protein>
<dbReference type="GO" id="GO:0006405">
    <property type="term" value="P:RNA export from nucleus"/>
    <property type="evidence" value="ECO:0007669"/>
    <property type="project" value="TreeGrafter"/>
</dbReference>
<dbReference type="InterPro" id="IPR044840">
    <property type="entry name" value="Nup188"/>
</dbReference>
<dbReference type="AlphaFoldDB" id="A0AA86V5N8"/>
<evidence type="ECO:0000313" key="1">
    <source>
        <dbReference type="EMBL" id="CAJ1933885.1"/>
    </source>
</evidence>
<dbReference type="GO" id="GO:0017056">
    <property type="term" value="F:structural constituent of nuclear pore"/>
    <property type="evidence" value="ECO:0007669"/>
    <property type="project" value="InterPro"/>
</dbReference>
<dbReference type="GO" id="GO:0006606">
    <property type="term" value="P:protein import into nucleus"/>
    <property type="evidence" value="ECO:0007669"/>
    <property type="project" value="TreeGrafter"/>
</dbReference>
<proteinExistence type="predicted"/>
<keyword evidence="2" id="KW-1185">Reference proteome</keyword>
<gene>
    <name evidence="1" type="ORF">AYBTSS11_LOCUS6606</name>
</gene>
<dbReference type="EMBL" id="OY731399">
    <property type="protein sequence ID" value="CAJ1933885.1"/>
    <property type="molecule type" value="Genomic_DNA"/>
</dbReference>
<sequence>MVDISSVDASLWWDSFAVLLTELENSSLSSDLPPNLVKKLKDNHAWFVDTLSRFKPPNQSSKEALNSKTLKIGSHQLTVQPHLRDKALQISSNLAGVKSFCHADSLEVIFYCHSFQLLDEVQSYIFVERSTKHNNAAAADSISPEFPHMVNICSAMHHYKHMLFTALLSCPHLGLG</sequence>
<dbReference type="PANTHER" id="PTHR31431:SF1">
    <property type="entry name" value="NUCLEOPORIN NUP188"/>
    <property type="match status" value="1"/>
</dbReference>
<dbReference type="GO" id="GO:0044611">
    <property type="term" value="C:nuclear pore inner ring"/>
    <property type="evidence" value="ECO:0007669"/>
    <property type="project" value="TreeGrafter"/>
</dbReference>
<dbReference type="PANTHER" id="PTHR31431">
    <property type="entry name" value="NUCLEOPORIN NUP188 HOMOLOG"/>
    <property type="match status" value="1"/>
</dbReference>
<organism evidence="1 2">
    <name type="scientific">Sphenostylis stenocarpa</name>
    <dbReference type="NCBI Taxonomy" id="92480"/>
    <lineage>
        <taxon>Eukaryota</taxon>
        <taxon>Viridiplantae</taxon>
        <taxon>Streptophyta</taxon>
        <taxon>Embryophyta</taxon>
        <taxon>Tracheophyta</taxon>
        <taxon>Spermatophyta</taxon>
        <taxon>Magnoliopsida</taxon>
        <taxon>eudicotyledons</taxon>
        <taxon>Gunneridae</taxon>
        <taxon>Pentapetalae</taxon>
        <taxon>rosids</taxon>
        <taxon>fabids</taxon>
        <taxon>Fabales</taxon>
        <taxon>Fabaceae</taxon>
        <taxon>Papilionoideae</taxon>
        <taxon>50 kb inversion clade</taxon>
        <taxon>NPAAA clade</taxon>
        <taxon>indigoferoid/millettioid clade</taxon>
        <taxon>Phaseoleae</taxon>
        <taxon>Sphenostylis</taxon>
    </lineage>
</organism>